<keyword evidence="3" id="KW-1185">Reference proteome</keyword>
<dbReference type="KEGG" id="clup:CLUP02_15706"/>
<evidence type="ECO:0000256" key="1">
    <source>
        <dbReference type="SAM" id="MobiDB-lite"/>
    </source>
</evidence>
<feature type="region of interest" description="Disordered" evidence="1">
    <location>
        <begin position="165"/>
        <end position="185"/>
    </location>
</feature>
<sequence length="602" mass="67354">MEDVPIDQYSGESSSTLSRRLGSYHTWVWAPNALEAKAGERWFRALGFSLISSAKNPGMVSILGRFGVWALESPPYSMFVSLCWDVNGRGKALSDTYLDSWRRSTGLGRIRLRHSNRPQPGELASSCLLLRFIAALHGGPGSFYGVDMSLRGPTGPKGVKMTRRLAGGSSDSFDNGRETFPAPRPKVPVPAIRSINNDIEPIYSKVADFFGAWVLCLECPDLARLTKTLNSNDNYHSSKEPAAAKRALHISLIYTKHLPKSQNMLQLRCHLLNIAGAHKQEKWTISIQQCMQSQFSQECFLSIGGRARSQKFDKVNLGIRDSQTRLSTPTRLFVLSSIEAPVLRTQIDKTKLNIAATISPRNLEIALNEFVDLVRPNRCSSKKGATGKIIVLKATSVEYSTLRHPSLCDHAVSQCLQGGFFAQMFPFFRHDIAKFNKFWPWPSRQVARIGLLEARSPHREVVYSPNLYTVISPLYTSLHLRLLVGLSRPAPSSLDLPKKEIEASKSRDLPLRRRATRVSLLSLPPRSPDFCFLPPQTRTKKHFTVSASLDEDSLLTPSLFLPHRLLIWLSLSLPFLKSQSLIIVRLGFLQISLRKAKVQALD</sequence>
<evidence type="ECO:0000313" key="2">
    <source>
        <dbReference type="EMBL" id="UQC90176.1"/>
    </source>
</evidence>
<organism evidence="2 3">
    <name type="scientific">Colletotrichum lupini</name>
    <dbReference type="NCBI Taxonomy" id="145971"/>
    <lineage>
        <taxon>Eukaryota</taxon>
        <taxon>Fungi</taxon>
        <taxon>Dikarya</taxon>
        <taxon>Ascomycota</taxon>
        <taxon>Pezizomycotina</taxon>
        <taxon>Sordariomycetes</taxon>
        <taxon>Hypocreomycetidae</taxon>
        <taxon>Glomerellales</taxon>
        <taxon>Glomerellaceae</taxon>
        <taxon>Colletotrichum</taxon>
        <taxon>Colletotrichum acutatum species complex</taxon>
    </lineage>
</organism>
<accession>A0A9Q8T8W3</accession>
<dbReference type="EMBL" id="CP019480">
    <property type="protein sequence ID" value="UQC90176.1"/>
    <property type="molecule type" value="Genomic_DNA"/>
</dbReference>
<dbReference type="GeneID" id="73349640"/>
<evidence type="ECO:0000313" key="3">
    <source>
        <dbReference type="Proteomes" id="UP000830671"/>
    </source>
</evidence>
<proteinExistence type="predicted"/>
<dbReference type="RefSeq" id="XP_049151777.1">
    <property type="nucleotide sequence ID" value="XM_049294630.1"/>
</dbReference>
<reference evidence="2" key="1">
    <citation type="journal article" date="2021" name="Mol. Plant Microbe Interact.">
        <title>Complete Genome Sequence of the Plant-Pathogenic Fungus Colletotrichum lupini.</title>
        <authorList>
            <person name="Baroncelli R."/>
            <person name="Pensec F."/>
            <person name="Da Lio D."/>
            <person name="Boufleur T."/>
            <person name="Vicente I."/>
            <person name="Sarrocco S."/>
            <person name="Picot A."/>
            <person name="Baraldi E."/>
            <person name="Sukno S."/>
            <person name="Thon M."/>
            <person name="Le Floch G."/>
        </authorList>
    </citation>
    <scope>NUCLEOTIDE SEQUENCE</scope>
    <source>
        <strain evidence="2">IMI 504893</strain>
    </source>
</reference>
<protein>
    <submittedName>
        <fullName evidence="2">Uncharacterized protein</fullName>
    </submittedName>
</protein>
<dbReference type="AlphaFoldDB" id="A0A9Q8T8W3"/>
<dbReference type="Proteomes" id="UP000830671">
    <property type="component" value="Chromosome 8"/>
</dbReference>
<name>A0A9Q8T8W3_9PEZI</name>
<gene>
    <name evidence="2" type="ORF">CLUP02_15706</name>
</gene>